<sequence length="250" mass="27815">MGTSFSKLLSIGQTEICYPAAKSMLPEVWHIVMDHLVAEGDYSSIEACSLVSRPWRPIAQQRMINKVTLPNLTVAAEFLVVVPTNPHIGSYVRELHLNGDGARVPFRTFYAILAAVPRLHYLALCDLSFLHWLLNKILLNPIECLNLAFIGVSFADLGRTSLQTVRLDVLGPVRHAWRTHANVLKQLSNTVRELSLGLILGSPDAPYQNLALAHPLFTRFEDLERLTFTSPSDSTCVEVASGMTWRTPVT</sequence>
<dbReference type="HOGENOM" id="CLU_1111714_0_0_1"/>
<proteinExistence type="predicted"/>
<dbReference type="Proteomes" id="UP000053257">
    <property type="component" value="Unassembled WGS sequence"/>
</dbReference>
<evidence type="ECO:0008006" key="3">
    <source>
        <dbReference type="Google" id="ProtNLM"/>
    </source>
</evidence>
<name>A0A0C3NI25_PHLG1</name>
<reference evidence="1 2" key="1">
    <citation type="journal article" date="2014" name="PLoS Genet.">
        <title>Analysis of the Phlebiopsis gigantea genome, transcriptome and secretome provides insight into its pioneer colonization strategies of wood.</title>
        <authorList>
            <person name="Hori C."/>
            <person name="Ishida T."/>
            <person name="Igarashi K."/>
            <person name="Samejima M."/>
            <person name="Suzuki H."/>
            <person name="Master E."/>
            <person name="Ferreira P."/>
            <person name="Ruiz-Duenas F.J."/>
            <person name="Held B."/>
            <person name="Canessa P."/>
            <person name="Larrondo L.F."/>
            <person name="Schmoll M."/>
            <person name="Druzhinina I.S."/>
            <person name="Kubicek C.P."/>
            <person name="Gaskell J.A."/>
            <person name="Kersten P."/>
            <person name="St John F."/>
            <person name="Glasner J."/>
            <person name="Sabat G."/>
            <person name="Splinter BonDurant S."/>
            <person name="Syed K."/>
            <person name="Yadav J."/>
            <person name="Mgbeahuruike A.C."/>
            <person name="Kovalchuk A."/>
            <person name="Asiegbu F.O."/>
            <person name="Lackner G."/>
            <person name="Hoffmeister D."/>
            <person name="Rencoret J."/>
            <person name="Gutierrez A."/>
            <person name="Sun H."/>
            <person name="Lindquist E."/>
            <person name="Barry K."/>
            <person name="Riley R."/>
            <person name="Grigoriev I.V."/>
            <person name="Henrissat B."/>
            <person name="Kues U."/>
            <person name="Berka R.M."/>
            <person name="Martinez A.T."/>
            <person name="Covert S.F."/>
            <person name="Blanchette R.A."/>
            <person name="Cullen D."/>
        </authorList>
    </citation>
    <scope>NUCLEOTIDE SEQUENCE [LARGE SCALE GENOMIC DNA]</scope>
    <source>
        <strain evidence="1 2">11061_1 CR5-6</strain>
    </source>
</reference>
<keyword evidence="2" id="KW-1185">Reference proteome</keyword>
<organism evidence="1 2">
    <name type="scientific">Phlebiopsis gigantea (strain 11061_1 CR5-6)</name>
    <name type="common">White-rot fungus</name>
    <name type="synonym">Peniophora gigantea</name>
    <dbReference type="NCBI Taxonomy" id="745531"/>
    <lineage>
        <taxon>Eukaryota</taxon>
        <taxon>Fungi</taxon>
        <taxon>Dikarya</taxon>
        <taxon>Basidiomycota</taxon>
        <taxon>Agaricomycotina</taxon>
        <taxon>Agaricomycetes</taxon>
        <taxon>Polyporales</taxon>
        <taxon>Phanerochaetaceae</taxon>
        <taxon>Phlebiopsis</taxon>
    </lineage>
</organism>
<gene>
    <name evidence="1" type="ORF">PHLGIDRAFT_120626</name>
</gene>
<evidence type="ECO:0000313" key="2">
    <source>
        <dbReference type="Proteomes" id="UP000053257"/>
    </source>
</evidence>
<dbReference type="OrthoDB" id="2745898at2759"/>
<evidence type="ECO:0000313" key="1">
    <source>
        <dbReference type="EMBL" id="KIP04519.1"/>
    </source>
</evidence>
<dbReference type="EMBL" id="KN840571">
    <property type="protein sequence ID" value="KIP04519.1"/>
    <property type="molecule type" value="Genomic_DNA"/>
</dbReference>
<protein>
    <recommendedName>
        <fullName evidence="3">F-box domain-containing protein</fullName>
    </recommendedName>
</protein>
<accession>A0A0C3NI25</accession>
<dbReference type="AlphaFoldDB" id="A0A0C3NI25"/>